<feature type="transmembrane region" description="Helical" evidence="6">
    <location>
        <begin position="21"/>
        <end position="43"/>
    </location>
</feature>
<keyword evidence="2" id="KW-0813">Transport</keyword>
<dbReference type="PANTHER" id="PTHR23506">
    <property type="entry name" value="GH10249P"/>
    <property type="match status" value="1"/>
</dbReference>
<evidence type="ECO:0000256" key="3">
    <source>
        <dbReference type="ARBA" id="ARBA00022692"/>
    </source>
</evidence>
<evidence type="ECO:0000256" key="2">
    <source>
        <dbReference type="ARBA" id="ARBA00022448"/>
    </source>
</evidence>
<reference evidence="8 9" key="1">
    <citation type="submission" date="2020-02" db="EMBL/GenBank/DDBJ databases">
        <title>Whole-genome analyses of novel actinobacteria.</title>
        <authorList>
            <person name="Sahin N."/>
            <person name="Gencbay T."/>
        </authorList>
    </citation>
    <scope>NUCLEOTIDE SEQUENCE [LARGE SCALE GENOMIC DNA]</scope>
    <source>
        <strain evidence="8 9">HC44</strain>
    </source>
</reference>
<dbReference type="Gene3D" id="1.20.1250.20">
    <property type="entry name" value="MFS general substrate transporter like domains"/>
    <property type="match status" value="1"/>
</dbReference>
<dbReference type="EMBL" id="JAAKZY010000009">
    <property type="protein sequence ID" value="NGO07016.1"/>
    <property type="molecule type" value="Genomic_DNA"/>
</dbReference>
<evidence type="ECO:0000256" key="4">
    <source>
        <dbReference type="ARBA" id="ARBA00022989"/>
    </source>
</evidence>
<dbReference type="PANTHER" id="PTHR23506:SF23">
    <property type="entry name" value="GH10249P"/>
    <property type="match status" value="1"/>
</dbReference>
<comment type="subcellular location">
    <subcellularLocation>
        <location evidence="1">Cell membrane</location>
        <topology evidence="1">Multi-pass membrane protein</topology>
    </subcellularLocation>
</comment>
<evidence type="ECO:0000313" key="8">
    <source>
        <dbReference type="EMBL" id="NGO07016.1"/>
    </source>
</evidence>
<accession>A0A6G4UZ52</accession>
<dbReference type="GO" id="GO:0022857">
    <property type="term" value="F:transmembrane transporter activity"/>
    <property type="evidence" value="ECO:0007669"/>
    <property type="project" value="InterPro"/>
</dbReference>
<dbReference type="InterPro" id="IPR050930">
    <property type="entry name" value="MFS_Vesicular_Transporter"/>
</dbReference>
<dbReference type="InterPro" id="IPR011701">
    <property type="entry name" value="MFS"/>
</dbReference>
<dbReference type="Proteomes" id="UP000472335">
    <property type="component" value="Unassembled WGS sequence"/>
</dbReference>
<name>A0A6G4UZ52_9ACTN</name>
<evidence type="ECO:0000313" key="9">
    <source>
        <dbReference type="Proteomes" id="UP000472335"/>
    </source>
</evidence>
<comment type="caution">
    <text evidence="8">The sequence shown here is derived from an EMBL/GenBank/DDBJ whole genome shotgun (WGS) entry which is preliminary data.</text>
</comment>
<feature type="transmembrane region" description="Helical" evidence="6">
    <location>
        <begin position="173"/>
        <end position="195"/>
    </location>
</feature>
<keyword evidence="4 6" id="KW-1133">Transmembrane helix</keyword>
<feature type="transmembrane region" description="Helical" evidence="6">
    <location>
        <begin position="216"/>
        <end position="234"/>
    </location>
</feature>
<protein>
    <submittedName>
        <fullName evidence="8">MFS transporter</fullName>
    </submittedName>
</protein>
<feature type="transmembrane region" description="Helical" evidence="6">
    <location>
        <begin position="88"/>
        <end position="110"/>
    </location>
</feature>
<dbReference type="InterPro" id="IPR001958">
    <property type="entry name" value="Tet-R_TetA/multi-R_MdtG-like"/>
</dbReference>
<dbReference type="SUPFAM" id="SSF103473">
    <property type="entry name" value="MFS general substrate transporter"/>
    <property type="match status" value="1"/>
</dbReference>
<feature type="transmembrane region" description="Helical" evidence="6">
    <location>
        <begin position="146"/>
        <end position="167"/>
    </location>
</feature>
<dbReference type="InterPro" id="IPR036259">
    <property type="entry name" value="MFS_trans_sf"/>
</dbReference>
<evidence type="ECO:0000259" key="7">
    <source>
        <dbReference type="PROSITE" id="PS50850"/>
    </source>
</evidence>
<feature type="transmembrane region" description="Helical" evidence="6">
    <location>
        <begin position="280"/>
        <end position="298"/>
    </location>
</feature>
<dbReference type="PRINTS" id="PR01035">
    <property type="entry name" value="TCRTETA"/>
</dbReference>
<keyword evidence="9" id="KW-1185">Reference proteome</keyword>
<evidence type="ECO:0000256" key="5">
    <source>
        <dbReference type="ARBA" id="ARBA00023136"/>
    </source>
</evidence>
<feature type="transmembrane region" description="Helical" evidence="6">
    <location>
        <begin position="304"/>
        <end position="322"/>
    </location>
</feature>
<dbReference type="Pfam" id="PF07690">
    <property type="entry name" value="MFS_1"/>
    <property type="match status" value="1"/>
</dbReference>
<evidence type="ECO:0000256" key="6">
    <source>
        <dbReference type="SAM" id="Phobius"/>
    </source>
</evidence>
<keyword evidence="3 6" id="KW-0812">Transmembrane</keyword>
<feature type="transmembrane region" description="Helical" evidence="6">
    <location>
        <begin position="246"/>
        <end position="268"/>
    </location>
</feature>
<keyword evidence="5 6" id="KW-0472">Membrane</keyword>
<dbReference type="GO" id="GO:0005886">
    <property type="term" value="C:plasma membrane"/>
    <property type="evidence" value="ECO:0007669"/>
    <property type="project" value="UniProtKB-SubCell"/>
</dbReference>
<proteinExistence type="predicted"/>
<feature type="domain" description="Major facilitator superfamily (MFS) profile" evidence="7">
    <location>
        <begin position="21"/>
        <end position="399"/>
    </location>
</feature>
<dbReference type="AlphaFoldDB" id="A0A6G4UZ52"/>
<dbReference type="PROSITE" id="PS50850">
    <property type="entry name" value="MFS"/>
    <property type="match status" value="1"/>
</dbReference>
<feature type="transmembrane region" description="Helical" evidence="6">
    <location>
        <begin position="116"/>
        <end position="134"/>
    </location>
</feature>
<dbReference type="RefSeq" id="WP_165254933.1">
    <property type="nucleotide sequence ID" value="NZ_JAAKZY010000009.1"/>
</dbReference>
<feature type="transmembrane region" description="Helical" evidence="6">
    <location>
        <begin position="343"/>
        <end position="364"/>
    </location>
</feature>
<feature type="transmembrane region" description="Helical" evidence="6">
    <location>
        <begin position="55"/>
        <end position="76"/>
    </location>
</feature>
<evidence type="ECO:0000256" key="1">
    <source>
        <dbReference type="ARBA" id="ARBA00004651"/>
    </source>
</evidence>
<dbReference type="CDD" id="cd17325">
    <property type="entry name" value="MFS_MdtG_SLC18_like"/>
    <property type="match status" value="1"/>
</dbReference>
<gene>
    <name evidence="8" type="ORF">G5C60_04945</name>
</gene>
<dbReference type="InterPro" id="IPR020846">
    <property type="entry name" value="MFS_dom"/>
</dbReference>
<sequence>MNTSLSRTATPDSAPANPKSAVTVAFLVLFTDMLVYGLAVPVLPRLAVDAGVRAGAIGVLFACYAAGFLAGTPLVGRWVDRAGPRNPLLLGVAGLAAASVLFALSEHFWMLVLARLLQGTSAALSWVAALALVAGTTPFAERGRAMGIAISGMTTGLLLGPPLGGLLADHLGLPAPFIIAAALACLDALVYLMLVRSVPPVTDDPAGPLAVLRVPGSRAVVVVALLAAGTIATIEPVLPLRLREDLGVGSSATGLLFAITVVVGVVLSPVTGNLIGRIRVNLLVAVGAVLAGLALLVIGVATEVWHIAVAMAVLGVAYGPLLQTPATTLMGVQGQRAEPPALGAAYALYNFAFGGGLLLGPLIGSLPTQAFGFTTAMTASAAVIVITGLLSAVRLPRIPQATSG</sequence>
<feature type="transmembrane region" description="Helical" evidence="6">
    <location>
        <begin position="370"/>
        <end position="393"/>
    </location>
</feature>
<organism evidence="8 9">
    <name type="scientific">Streptomyces scabichelini</name>
    <dbReference type="NCBI Taxonomy" id="2711217"/>
    <lineage>
        <taxon>Bacteria</taxon>
        <taxon>Bacillati</taxon>
        <taxon>Actinomycetota</taxon>
        <taxon>Actinomycetes</taxon>
        <taxon>Kitasatosporales</taxon>
        <taxon>Streptomycetaceae</taxon>
        <taxon>Streptomyces</taxon>
    </lineage>
</organism>